<comment type="caution">
    <text evidence="1">The sequence shown here is derived from an EMBL/GenBank/DDBJ whole genome shotgun (WGS) entry which is preliminary data.</text>
</comment>
<evidence type="ECO:0000313" key="2">
    <source>
        <dbReference type="Proteomes" id="UP001497382"/>
    </source>
</evidence>
<name>A0AAV1ZX86_9ARAC</name>
<organism evidence="1 2">
    <name type="scientific">Larinioides sclopetarius</name>
    <dbReference type="NCBI Taxonomy" id="280406"/>
    <lineage>
        <taxon>Eukaryota</taxon>
        <taxon>Metazoa</taxon>
        <taxon>Ecdysozoa</taxon>
        <taxon>Arthropoda</taxon>
        <taxon>Chelicerata</taxon>
        <taxon>Arachnida</taxon>
        <taxon>Araneae</taxon>
        <taxon>Araneomorphae</taxon>
        <taxon>Entelegynae</taxon>
        <taxon>Araneoidea</taxon>
        <taxon>Araneidae</taxon>
        <taxon>Larinioides</taxon>
    </lineage>
</organism>
<sequence>MESSEEAPCDGPLDLNNSSSGSKRIVCSNYDDYIRKIFLLNQNDQADESVVGFLDKDSATLVLDSIEIDGNQLILPDGFENELFFYVDPEERPSVEHTLSQPTSENSDNIQTEVQHGLNNLGAVNNEGIQIIERNDLLQNRIKNGTLHIEQAHVDSHNNQYSSEALDYRVQEEEDTTEMVFIPTTSRVISLNNNTGFIHFSGIVQPTAALKLHGKEEIECARKVSEESVIVSQEPHTDSFSNIVDDVRVCAVNKENNNNSLHDKHMASEIEASSIIAEDSSSMLSMSPREIKHAVCDPQTTALSLVCDQNWRTKNIQEDKSETEDVDQLDLALSAVSNNVNYVEYSNLKESLNSEFFSESPLMRELSNHSDLKSCTNSSNKYDN</sequence>
<evidence type="ECO:0000313" key="1">
    <source>
        <dbReference type="EMBL" id="CAL1276447.1"/>
    </source>
</evidence>
<proteinExistence type="predicted"/>
<gene>
    <name evidence="1" type="ORF">LARSCL_LOCUS8650</name>
</gene>
<keyword evidence="2" id="KW-1185">Reference proteome</keyword>
<dbReference type="EMBL" id="CAXIEN010000093">
    <property type="protein sequence ID" value="CAL1276447.1"/>
    <property type="molecule type" value="Genomic_DNA"/>
</dbReference>
<dbReference type="Proteomes" id="UP001497382">
    <property type="component" value="Unassembled WGS sequence"/>
</dbReference>
<protein>
    <submittedName>
        <fullName evidence="1">Uncharacterized protein</fullName>
    </submittedName>
</protein>
<reference evidence="1 2" key="1">
    <citation type="submission" date="2024-04" db="EMBL/GenBank/DDBJ databases">
        <authorList>
            <person name="Rising A."/>
            <person name="Reimegard J."/>
            <person name="Sonavane S."/>
            <person name="Akerstrom W."/>
            <person name="Nylinder S."/>
            <person name="Hedman E."/>
            <person name="Kallberg Y."/>
        </authorList>
    </citation>
    <scope>NUCLEOTIDE SEQUENCE [LARGE SCALE GENOMIC DNA]</scope>
</reference>
<accession>A0AAV1ZX86</accession>
<dbReference type="AlphaFoldDB" id="A0AAV1ZX86"/>
<feature type="non-terminal residue" evidence="1">
    <location>
        <position position="384"/>
    </location>
</feature>